<dbReference type="NCBIfam" id="TIGR03220">
    <property type="entry name" value="catechol_dmpE"/>
    <property type="match status" value="1"/>
</dbReference>
<dbReference type="InterPro" id="IPR050772">
    <property type="entry name" value="Hydratase-Decarb/MhpD_sf"/>
</dbReference>
<dbReference type="PANTHER" id="PTHR30143">
    <property type="entry name" value="ACID HYDRATASE"/>
    <property type="match status" value="1"/>
</dbReference>
<name>A0A1H6S6Y6_9GAMM</name>
<gene>
    <name evidence="3" type="ORF">SAMN05421831_10537</name>
</gene>
<dbReference type="Pfam" id="PF01557">
    <property type="entry name" value="FAA_hydrolase"/>
    <property type="match status" value="1"/>
</dbReference>
<dbReference type="AlphaFoldDB" id="A0A1H6S6Y6"/>
<accession>A0A1H6S6Y6</accession>
<organism evidence="3 4">
    <name type="scientific">Allopseudospirillum japonicum</name>
    <dbReference type="NCBI Taxonomy" id="64971"/>
    <lineage>
        <taxon>Bacteria</taxon>
        <taxon>Pseudomonadati</taxon>
        <taxon>Pseudomonadota</taxon>
        <taxon>Gammaproteobacteria</taxon>
        <taxon>Oceanospirillales</taxon>
        <taxon>Oceanospirillaceae</taxon>
        <taxon>Allopseudospirillum</taxon>
    </lineage>
</organism>
<dbReference type="InterPro" id="IPR036663">
    <property type="entry name" value="Fumarylacetoacetase_C_sf"/>
</dbReference>
<proteinExistence type="predicted"/>
<protein>
    <submittedName>
        <fullName evidence="3">2-oxopent-4-enoate/cis-2-oxohex-4-enoate hydratase</fullName>
    </submittedName>
</protein>
<dbReference type="Proteomes" id="UP000242999">
    <property type="component" value="Unassembled WGS sequence"/>
</dbReference>
<evidence type="ECO:0000259" key="2">
    <source>
        <dbReference type="Pfam" id="PF01557"/>
    </source>
</evidence>
<dbReference type="EMBL" id="FNYH01000005">
    <property type="protein sequence ID" value="SEI59750.1"/>
    <property type="molecule type" value="Genomic_DNA"/>
</dbReference>
<dbReference type="PANTHER" id="PTHR30143:SF0">
    <property type="entry name" value="2-KETO-4-PENTENOATE HYDRATASE"/>
    <property type="match status" value="1"/>
</dbReference>
<evidence type="ECO:0000313" key="3">
    <source>
        <dbReference type="EMBL" id="SEI59750.1"/>
    </source>
</evidence>
<reference evidence="4" key="1">
    <citation type="submission" date="2016-10" db="EMBL/GenBank/DDBJ databases">
        <authorList>
            <person name="Varghese N."/>
            <person name="Submissions S."/>
        </authorList>
    </citation>
    <scope>NUCLEOTIDE SEQUENCE [LARGE SCALE GENOMIC DNA]</scope>
    <source>
        <strain evidence="4">DSM 7165</strain>
    </source>
</reference>
<feature type="domain" description="Fumarylacetoacetase-like C-terminal" evidence="2">
    <location>
        <begin position="75"/>
        <end position="259"/>
    </location>
</feature>
<dbReference type="Gene3D" id="3.90.850.10">
    <property type="entry name" value="Fumarylacetoacetase-like, C-terminal domain"/>
    <property type="match status" value="1"/>
</dbReference>
<evidence type="ECO:0000313" key="4">
    <source>
        <dbReference type="Proteomes" id="UP000242999"/>
    </source>
</evidence>
<dbReference type="RefSeq" id="WP_093309101.1">
    <property type="nucleotide sequence ID" value="NZ_FNYH01000005.1"/>
</dbReference>
<dbReference type="STRING" id="64971.SAMN05421831_10537"/>
<evidence type="ECO:0000256" key="1">
    <source>
        <dbReference type="ARBA" id="ARBA00023239"/>
    </source>
</evidence>
<dbReference type="GO" id="GO:0008684">
    <property type="term" value="F:2-oxopent-4-enoate hydratase activity"/>
    <property type="evidence" value="ECO:0007669"/>
    <property type="project" value="TreeGrafter"/>
</dbReference>
<dbReference type="InterPro" id="IPR011234">
    <property type="entry name" value="Fumarylacetoacetase-like_C"/>
</dbReference>
<dbReference type="OrthoDB" id="9792137at2"/>
<dbReference type="InterPro" id="IPR017632">
    <property type="entry name" value="2-oxopent-4-enoate_hydratase"/>
</dbReference>
<sequence>MDQQLIQQCGDELFDAMQKRITLKPFSERFPEITVEDAYHISLRMIERRVAAGEKIIGKKIGVTSKAVQNMLKVHQPDFGFLTDKMAYSQGQQMPISEQLIQPKAEGEIAFILKKDLLGPGLTNADILAATEAVLPCFEVVDSRIENWQIKIQDTVADNASCGLFVLGDKAVNPRRLDLATCGMVVEKNGAIISTGAGAAALGSPVNCVTWLANTLGQFGIPLKAGEVILSGSLVPLEPVQAGDFMSVTIGGIGCASVRFV</sequence>
<keyword evidence="4" id="KW-1185">Reference proteome</keyword>
<dbReference type="SUPFAM" id="SSF56529">
    <property type="entry name" value="FAH"/>
    <property type="match status" value="1"/>
</dbReference>
<dbReference type="GO" id="GO:0005737">
    <property type="term" value="C:cytoplasm"/>
    <property type="evidence" value="ECO:0007669"/>
    <property type="project" value="TreeGrafter"/>
</dbReference>
<keyword evidence="1" id="KW-0456">Lyase</keyword>